<dbReference type="AlphaFoldDB" id="A0ABD2N5N5"/>
<sequence>MPLTGADGVNERSSKTHAGDNYCNRKVIDFVEYFKCKQVFHPSCLIKEDGMKSSTCQHEVKSANSRNQENTSLMDIEVENKFLKMQVENGELYTIISLKLCRSQLSKKSTASIICPVLDAVQTSSFHSTFLVRGHLSDPPRQLPFSRDLEKIQSQWQKKHIVIEGVIISDGSDCWIIWPTGRSFSITKDDLMKLAFEDDEDPMQTEDLGQDSDIASENELEENVDDTATEKECRDDSDN</sequence>
<reference evidence="2 3" key="1">
    <citation type="journal article" date="2021" name="BMC Biol.">
        <title>Horizontally acquired antibacterial genes associated with adaptive radiation of ladybird beetles.</title>
        <authorList>
            <person name="Li H.S."/>
            <person name="Tang X.F."/>
            <person name="Huang Y.H."/>
            <person name="Xu Z.Y."/>
            <person name="Chen M.L."/>
            <person name="Du X.Y."/>
            <person name="Qiu B.Y."/>
            <person name="Chen P.T."/>
            <person name="Zhang W."/>
            <person name="Slipinski A."/>
            <person name="Escalona H.E."/>
            <person name="Waterhouse R.M."/>
            <person name="Zwick A."/>
            <person name="Pang H."/>
        </authorList>
    </citation>
    <scope>NUCLEOTIDE SEQUENCE [LARGE SCALE GENOMIC DNA]</scope>
    <source>
        <strain evidence="2">SYSU2018</strain>
    </source>
</reference>
<feature type="region of interest" description="Disordered" evidence="1">
    <location>
        <begin position="197"/>
        <end position="239"/>
    </location>
</feature>
<organism evidence="2 3">
    <name type="scientific">Cryptolaemus montrouzieri</name>
    <dbReference type="NCBI Taxonomy" id="559131"/>
    <lineage>
        <taxon>Eukaryota</taxon>
        <taxon>Metazoa</taxon>
        <taxon>Ecdysozoa</taxon>
        <taxon>Arthropoda</taxon>
        <taxon>Hexapoda</taxon>
        <taxon>Insecta</taxon>
        <taxon>Pterygota</taxon>
        <taxon>Neoptera</taxon>
        <taxon>Endopterygota</taxon>
        <taxon>Coleoptera</taxon>
        <taxon>Polyphaga</taxon>
        <taxon>Cucujiformia</taxon>
        <taxon>Coccinelloidea</taxon>
        <taxon>Coccinellidae</taxon>
        <taxon>Scymninae</taxon>
        <taxon>Scymnini</taxon>
        <taxon>Cryptolaemus</taxon>
    </lineage>
</organism>
<feature type="compositionally biased region" description="Acidic residues" evidence="1">
    <location>
        <begin position="197"/>
        <end position="227"/>
    </location>
</feature>
<comment type="caution">
    <text evidence="2">The sequence shown here is derived from an EMBL/GenBank/DDBJ whole genome shotgun (WGS) entry which is preliminary data.</text>
</comment>
<feature type="compositionally biased region" description="Basic and acidic residues" evidence="1">
    <location>
        <begin position="228"/>
        <end position="239"/>
    </location>
</feature>
<gene>
    <name evidence="2" type="ORF">HHI36_015469</name>
</gene>
<evidence type="ECO:0000313" key="2">
    <source>
        <dbReference type="EMBL" id="KAL3274050.1"/>
    </source>
</evidence>
<proteinExistence type="predicted"/>
<keyword evidence="3" id="KW-1185">Reference proteome</keyword>
<dbReference type="EMBL" id="JABFTP020000062">
    <property type="protein sequence ID" value="KAL3274050.1"/>
    <property type="molecule type" value="Genomic_DNA"/>
</dbReference>
<dbReference type="Proteomes" id="UP001516400">
    <property type="component" value="Unassembled WGS sequence"/>
</dbReference>
<protein>
    <submittedName>
        <fullName evidence="2">Uncharacterized protein</fullName>
    </submittedName>
</protein>
<name>A0ABD2N5N5_9CUCU</name>
<evidence type="ECO:0000313" key="3">
    <source>
        <dbReference type="Proteomes" id="UP001516400"/>
    </source>
</evidence>
<accession>A0ABD2N5N5</accession>
<evidence type="ECO:0000256" key="1">
    <source>
        <dbReference type="SAM" id="MobiDB-lite"/>
    </source>
</evidence>